<organism evidence="12 13">
    <name type="scientific">Saitoella complicata (strain BCRC 22490 / CBS 7301 / JCM 7358 / NBRC 10748 / NRRL Y-17804)</name>
    <dbReference type="NCBI Taxonomy" id="698492"/>
    <lineage>
        <taxon>Eukaryota</taxon>
        <taxon>Fungi</taxon>
        <taxon>Dikarya</taxon>
        <taxon>Ascomycota</taxon>
        <taxon>Taphrinomycotina</taxon>
        <taxon>Taphrinomycotina incertae sedis</taxon>
        <taxon>Saitoella</taxon>
    </lineage>
</organism>
<reference evidence="12 13" key="3">
    <citation type="journal article" date="2015" name="Genome Announc.">
        <title>Draft Genome Sequence of the Archiascomycetous Yeast Saitoella complicata.</title>
        <authorList>
            <person name="Yamauchi K."/>
            <person name="Kondo S."/>
            <person name="Hamamoto M."/>
            <person name="Takahashi Y."/>
            <person name="Ogura Y."/>
            <person name="Hayashi T."/>
            <person name="Nishida H."/>
        </authorList>
    </citation>
    <scope>NUCLEOTIDE SEQUENCE [LARGE SCALE GENOMIC DNA]</scope>
    <source>
        <strain evidence="12 13">NRRL Y-17804</strain>
    </source>
</reference>
<dbReference type="InterPro" id="IPR000719">
    <property type="entry name" value="Prot_kinase_dom"/>
</dbReference>
<dbReference type="AlphaFoldDB" id="A0A0E9NN15"/>
<keyword evidence="4" id="KW-0547">Nucleotide-binding</keyword>
<evidence type="ECO:0000256" key="2">
    <source>
        <dbReference type="ARBA" id="ARBA00022527"/>
    </source>
</evidence>
<dbReference type="PANTHER" id="PTHR24353">
    <property type="entry name" value="CYCLIC NUCLEOTIDE-DEPENDENT PROTEIN KINASE"/>
    <property type="match status" value="1"/>
</dbReference>
<dbReference type="GO" id="GO:0005829">
    <property type="term" value="C:cytosol"/>
    <property type="evidence" value="ECO:0007669"/>
    <property type="project" value="TreeGrafter"/>
</dbReference>
<evidence type="ECO:0000256" key="5">
    <source>
        <dbReference type="ARBA" id="ARBA00022777"/>
    </source>
</evidence>
<dbReference type="STRING" id="698492.A0A0E9NN15"/>
<sequence length="453" mass="49848">MSLDMPPPYSFSHSCDAGIHDGTDVSPGTQPVWEDVWKFDTSGGHGHGGDSRFEGESASESGIDDEHEPDIDGLELLETLGTGTFGRVYLARLNPSPTAPPRSPNPSHSNLIPHDPHRRRSSAQPQFFALKILAKATVLKLKQLEHVLNESQILHAISPSHSPHHAHGGHPFLTSLHSSFQTRTSLFMLLEFIPGGELFTHLRRAGHFPTPVAQFYAAEIVLALEFLHAHSIVYRDLKPENILLAETGHIKLTDFGFAKHLSSPSTGGRGRTWTLCGTPEYLAPEIIRSLGHGEGVDWWALGILTYEMLVGYPPFYADNPFGIYEKIIEGRVRFPTSSSSSSSSSTPHIEAPSRSFILSLLTPDLSRRLGTLSHGSLDVRRHAFFSALDWDALEHCQVRPPIVPVVRGEGDRSNFEVYEEVGGERERLMGEIRGEVCEGGVGEDEFGGVFEGF</sequence>
<dbReference type="InterPro" id="IPR000961">
    <property type="entry name" value="AGC-kinase_C"/>
</dbReference>
<dbReference type="GO" id="GO:0004691">
    <property type="term" value="F:cAMP-dependent protein kinase activity"/>
    <property type="evidence" value="ECO:0007669"/>
    <property type="project" value="UniProtKB-EC"/>
</dbReference>
<dbReference type="SMART" id="SM00220">
    <property type="entry name" value="S_TKc"/>
    <property type="match status" value="1"/>
</dbReference>
<dbReference type="Pfam" id="PF00069">
    <property type="entry name" value="Pkinase"/>
    <property type="match status" value="1"/>
</dbReference>
<comment type="catalytic activity">
    <reaction evidence="8">
        <text>L-seryl-[protein] + ATP = O-phospho-L-seryl-[protein] + ADP + H(+)</text>
        <dbReference type="Rhea" id="RHEA:17989"/>
        <dbReference type="Rhea" id="RHEA-COMP:9863"/>
        <dbReference type="Rhea" id="RHEA-COMP:11604"/>
        <dbReference type="ChEBI" id="CHEBI:15378"/>
        <dbReference type="ChEBI" id="CHEBI:29999"/>
        <dbReference type="ChEBI" id="CHEBI:30616"/>
        <dbReference type="ChEBI" id="CHEBI:83421"/>
        <dbReference type="ChEBI" id="CHEBI:456216"/>
        <dbReference type="EC" id="2.7.11.11"/>
    </reaction>
</comment>
<dbReference type="PROSITE" id="PS51285">
    <property type="entry name" value="AGC_KINASE_CTER"/>
    <property type="match status" value="1"/>
</dbReference>
<keyword evidence="3" id="KW-0808">Transferase</keyword>
<reference evidence="12 13" key="1">
    <citation type="journal article" date="2011" name="J. Gen. Appl. Microbiol.">
        <title>Draft genome sequencing of the enigmatic yeast Saitoella complicata.</title>
        <authorList>
            <person name="Nishida H."/>
            <person name="Hamamoto M."/>
            <person name="Sugiyama J."/>
        </authorList>
    </citation>
    <scope>NUCLEOTIDE SEQUENCE [LARGE SCALE GENOMIC DNA]</scope>
    <source>
        <strain evidence="12 13">NRRL Y-17804</strain>
    </source>
</reference>
<keyword evidence="5" id="KW-0418">Kinase</keyword>
<accession>A0A0E9NN15</accession>
<feature type="domain" description="Protein kinase" evidence="10">
    <location>
        <begin position="74"/>
        <end position="385"/>
    </location>
</feature>
<proteinExistence type="predicted"/>
<evidence type="ECO:0000256" key="4">
    <source>
        <dbReference type="ARBA" id="ARBA00022741"/>
    </source>
</evidence>
<evidence type="ECO:0000256" key="6">
    <source>
        <dbReference type="ARBA" id="ARBA00022840"/>
    </source>
</evidence>
<dbReference type="InterPro" id="IPR011009">
    <property type="entry name" value="Kinase-like_dom_sf"/>
</dbReference>
<evidence type="ECO:0000313" key="13">
    <source>
        <dbReference type="Proteomes" id="UP000033140"/>
    </source>
</evidence>
<evidence type="ECO:0000256" key="3">
    <source>
        <dbReference type="ARBA" id="ARBA00022679"/>
    </source>
</evidence>
<dbReference type="SUPFAM" id="SSF56112">
    <property type="entry name" value="Protein kinase-like (PK-like)"/>
    <property type="match status" value="1"/>
</dbReference>
<gene>
    <name evidence="12" type="ORF">G7K_5188-t1</name>
</gene>
<keyword evidence="6" id="KW-0067">ATP-binding</keyword>
<protein>
    <recommendedName>
        <fullName evidence="1">cAMP-dependent protein kinase</fullName>
        <ecNumber evidence="1">2.7.11.11</ecNumber>
    </recommendedName>
</protein>
<comment type="catalytic activity">
    <reaction evidence="7">
        <text>L-threonyl-[protein] + ATP = O-phospho-L-threonyl-[protein] + ADP + H(+)</text>
        <dbReference type="Rhea" id="RHEA:46608"/>
        <dbReference type="Rhea" id="RHEA-COMP:11060"/>
        <dbReference type="Rhea" id="RHEA-COMP:11605"/>
        <dbReference type="ChEBI" id="CHEBI:15378"/>
        <dbReference type="ChEBI" id="CHEBI:30013"/>
        <dbReference type="ChEBI" id="CHEBI:30616"/>
        <dbReference type="ChEBI" id="CHEBI:61977"/>
        <dbReference type="ChEBI" id="CHEBI:456216"/>
        <dbReference type="EC" id="2.7.11.11"/>
    </reaction>
</comment>
<keyword evidence="13" id="KW-1185">Reference proteome</keyword>
<evidence type="ECO:0000256" key="8">
    <source>
        <dbReference type="ARBA" id="ARBA00047454"/>
    </source>
</evidence>
<evidence type="ECO:0000313" key="12">
    <source>
        <dbReference type="EMBL" id="GAO51076.1"/>
    </source>
</evidence>
<dbReference type="Proteomes" id="UP000033140">
    <property type="component" value="Unassembled WGS sequence"/>
</dbReference>
<dbReference type="InterPro" id="IPR008271">
    <property type="entry name" value="Ser/Thr_kinase_AS"/>
</dbReference>
<dbReference type="CDD" id="cd05580">
    <property type="entry name" value="STKc_PKA_like"/>
    <property type="match status" value="1"/>
</dbReference>
<evidence type="ECO:0000256" key="1">
    <source>
        <dbReference type="ARBA" id="ARBA00012444"/>
    </source>
</evidence>
<dbReference type="EMBL" id="BACD03000040">
    <property type="protein sequence ID" value="GAO51076.1"/>
    <property type="molecule type" value="Genomic_DNA"/>
</dbReference>
<dbReference type="PROSITE" id="PS00108">
    <property type="entry name" value="PROTEIN_KINASE_ST"/>
    <property type="match status" value="1"/>
</dbReference>
<dbReference type="SMART" id="SM00133">
    <property type="entry name" value="S_TK_X"/>
    <property type="match status" value="1"/>
</dbReference>
<evidence type="ECO:0000256" key="9">
    <source>
        <dbReference type="SAM" id="MobiDB-lite"/>
    </source>
</evidence>
<evidence type="ECO:0000259" key="11">
    <source>
        <dbReference type="PROSITE" id="PS51285"/>
    </source>
</evidence>
<evidence type="ECO:0000259" key="10">
    <source>
        <dbReference type="PROSITE" id="PS50011"/>
    </source>
</evidence>
<dbReference type="PROSITE" id="PS50011">
    <property type="entry name" value="PROTEIN_KINASE_DOM"/>
    <property type="match status" value="1"/>
</dbReference>
<dbReference type="GO" id="GO:0005524">
    <property type="term" value="F:ATP binding"/>
    <property type="evidence" value="ECO:0007669"/>
    <property type="project" value="UniProtKB-KW"/>
</dbReference>
<evidence type="ECO:0000256" key="7">
    <source>
        <dbReference type="ARBA" id="ARBA00047292"/>
    </source>
</evidence>
<dbReference type="Gene3D" id="1.10.510.10">
    <property type="entry name" value="Transferase(Phosphotransferase) domain 1"/>
    <property type="match status" value="1"/>
</dbReference>
<feature type="region of interest" description="Disordered" evidence="9">
    <location>
        <begin position="37"/>
        <end position="69"/>
    </location>
</feature>
<keyword evidence="2" id="KW-0723">Serine/threonine-protein kinase</keyword>
<reference evidence="12 13" key="2">
    <citation type="journal article" date="2014" name="J. Gen. Appl. Microbiol.">
        <title>The early diverging ascomycetous budding yeast Saitoella complicata has three histone deacetylases belonging to the Clr6, Hos2, and Rpd3 lineages.</title>
        <authorList>
            <person name="Nishida H."/>
            <person name="Matsumoto T."/>
            <person name="Kondo S."/>
            <person name="Hamamoto M."/>
            <person name="Yoshikawa H."/>
        </authorList>
    </citation>
    <scope>NUCLEOTIDE SEQUENCE [LARGE SCALE GENOMIC DNA]</scope>
    <source>
        <strain evidence="12 13">NRRL Y-17804</strain>
    </source>
</reference>
<dbReference type="Gene3D" id="3.30.200.20">
    <property type="entry name" value="Phosphorylase Kinase, domain 1"/>
    <property type="match status" value="1"/>
</dbReference>
<feature type="region of interest" description="Disordered" evidence="9">
    <location>
        <begin position="92"/>
        <end position="119"/>
    </location>
</feature>
<feature type="domain" description="AGC-kinase C-terminal" evidence="11">
    <location>
        <begin position="386"/>
        <end position="453"/>
    </location>
</feature>
<name>A0A0E9NN15_SAICN</name>
<dbReference type="FunFam" id="1.10.510.10:FF:000005">
    <property type="entry name" value="cAMP-dependent protein kinase catalytic subunit alpha"/>
    <property type="match status" value="1"/>
</dbReference>
<comment type="caution">
    <text evidence="12">The sequence shown here is derived from an EMBL/GenBank/DDBJ whole genome shotgun (WGS) entry which is preliminary data.</text>
</comment>
<dbReference type="GO" id="GO:0005952">
    <property type="term" value="C:cAMP-dependent protein kinase complex"/>
    <property type="evidence" value="ECO:0007669"/>
    <property type="project" value="TreeGrafter"/>
</dbReference>
<dbReference type="PANTHER" id="PTHR24353:SF37">
    <property type="entry name" value="CAMP-DEPENDENT PROTEIN KINASE CATALYTIC SUBUNIT PRKX"/>
    <property type="match status" value="1"/>
</dbReference>
<dbReference type="EC" id="2.7.11.11" evidence="1"/>